<protein>
    <submittedName>
        <fullName evidence="1">Uncharacterized protein</fullName>
    </submittedName>
</protein>
<reference evidence="1 2" key="1">
    <citation type="submission" date="2019-03" db="EMBL/GenBank/DDBJ databases">
        <title>Draft genome sequences of novel Actinobacteria.</title>
        <authorList>
            <person name="Sahin N."/>
            <person name="Ay H."/>
            <person name="Saygin H."/>
        </authorList>
    </citation>
    <scope>NUCLEOTIDE SEQUENCE [LARGE SCALE GENOMIC DNA]</scope>
    <source>
        <strain evidence="1 2">KC310</strain>
    </source>
</reference>
<dbReference type="AlphaFoldDB" id="A0A4R4VAF6"/>
<gene>
    <name evidence="1" type="ORF">E1292_31845</name>
</gene>
<accession>A0A4R4VAF6</accession>
<comment type="caution">
    <text evidence="1">The sequence shown here is derived from an EMBL/GenBank/DDBJ whole genome shotgun (WGS) entry which is preliminary data.</text>
</comment>
<proteinExistence type="predicted"/>
<organism evidence="1 2">
    <name type="scientific">Nonomuraea deserti</name>
    <dbReference type="NCBI Taxonomy" id="1848322"/>
    <lineage>
        <taxon>Bacteria</taxon>
        <taxon>Bacillati</taxon>
        <taxon>Actinomycetota</taxon>
        <taxon>Actinomycetes</taxon>
        <taxon>Streptosporangiales</taxon>
        <taxon>Streptosporangiaceae</taxon>
        <taxon>Nonomuraea</taxon>
    </lineage>
</organism>
<name>A0A4R4VAF6_9ACTN</name>
<evidence type="ECO:0000313" key="2">
    <source>
        <dbReference type="Proteomes" id="UP000295258"/>
    </source>
</evidence>
<dbReference type="RefSeq" id="WP_132599591.1">
    <property type="nucleotide sequence ID" value="NZ_SMKO01000113.1"/>
</dbReference>
<dbReference type="EMBL" id="SMKO01000113">
    <property type="protein sequence ID" value="TDC99452.1"/>
    <property type="molecule type" value="Genomic_DNA"/>
</dbReference>
<evidence type="ECO:0000313" key="1">
    <source>
        <dbReference type="EMBL" id="TDC99452.1"/>
    </source>
</evidence>
<sequence length="282" mass="31782">MTGEADSSRHTLQVPSGKLKKGQWMRWRARATAPGASGVWSEWQTFKVGDVRSDEQPPASANALQAPAVAANFGYKHPSLEDCYATTRAPRFTDAYSRMQERPHSACWTSWIGHGGWEEYDDNGVKKRRNKTAWWVKLFPGPLRIPAQVLDKVTDDDVFTFRATWVAHTYIGDHTGNAIYKGSADQAGLKPQNIKFWVKLTDFGVWNRGVRRTELDDDLNDVQIEFDLATQGCRIQQGDPTQLKTIESWRATPYLAYLINTPKPASHDREVNRPGFDGDLSG</sequence>
<dbReference type="Proteomes" id="UP000295258">
    <property type="component" value="Unassembled WGS sequence"/>
</dbReference>
<keyword evidence="2" id="KW-1185">Reference proteome</keyword>